<accession>A0A0E0CGS8</accession>
<evidence type="ECO:0000256" key="2">
    <source>
        <dbReference type="SAM" id="SignalP"/>
    </source>
</evidence>
<keyword evidence="1" id="KW-0472">Membrane</keyword>
<dbReference type="PANTHER" id="PTHR31414">
    <property type="entry name" value="TRANSMEMBRANE PROTEIN DDB_G0292058"/>
    <property type="match status" value="1"/>
</dbReference>
<feature type="transmembrane region" description="Helical" evidence="1">
    <location>
        <begin position="124"/>
        <end position="148"/>
    </location>
</feature>
<dbReference type="eggNOG" id="ENOG502QUH4">
    <property type="taxonomic scope" value="Eukaryota"/>
</dbReference>
<keyword evidence="1" id="KW-1133">Transmembrane helix</keyword>
<proteinExistence type="predicted"/>
<evidence type="ECO:0000313" key="3">
    <source>
        <dbReference type="EnsemblPlants" id="OMERI02G07210.1"/>
    </source>
</evidence>
<dbReference type="PANTHER" id="PTHR31414:SF7">
    <property type="match status" value="1"/>
</dbReference>
<evidence type="ECO:0000256" key="1">
    <source>
        <dbReference type="SAM" id="Phobius"/>
    </source>
</evidence>
<feature type="transmembrane region" description="Helical" evidence="1">
    <location>
        <begin position="486"/>
        <end position="506"/>
    </location>
</feature>
<dbReference type="EnsemblPlants" id="OMERI02G07210.1">
    <property type="protein sequence ID" value="OMERI02G07210.1"/>
    <property type="gene ID" value="OMERI02G07210"/>
</dbReference>
<keyword evidence="1" id="KW-0812">Transmembrane</keyword>
<feature type="signal peptide" evidence="2">
    <location>
        <begin position="1"/>
        <end position="28"/>
    </location>
</feature>
<dbReference type="Gramene" id="OMERI02G07210.1">
    <property type="protein sequence ID" value="OMERI02G07210.1"/>
    <property type="gene ID" value="OMERI02G07210"/>
</dbReference>
<feature type="transmembrane region" description="Helical" evidence="1">
    <location>
        <begin position="266"/>
        <end position="290"/>
    </location>
</feature>
<dbReference type="GO" id="GO:0009506">
    <property type="term" value="C:plasmodesma"/>
    <property type="evidence" value="ECO:0007669"/>
    <property type="project" value="TreeGrafter"/>
</dbReference>
<feature type="chain" id="PRO_5002355982" evidence="2">
    <location>
        <begin position="29"/>
        <end position="548"/>
    </location>
</feature>
<keyword evidence="2" id="KW-0732">Signal</keyword>
<dbReference type="Proteomes" id="UP000008021">
    <property type="component" value="Chromosome 2"/>
</dbReference>
<reference evidence="3" key="2">
    <citation type="submission" date="2018-05" db="EMBL/GenBank/DDBJ databases">
        <title>OmerRS3 (Oryza meridionalis Reference Sequence Version 3).</title>
        <authorList>
            <person name="Zhang J."/>
            <person name="Kudrna D."/>
            <person name="Lee S."/>
            <person name="Talag J."/>
            <person name="Welchert J."/>
            <person name="Wing R.A."/>
        </authorList>
    </citation>
    <scope>NUCLEOTIDE SEQUENCE [LARGE SCALE GENOMIC DNA]</scope>
    <source>
        <strain evidence="3">cv. OR44</strain>
    </source>
</reference>
<dbReference type="InterPro" id="IPR040283">
    <property type="entry name" value="DDB_G0292058-like"/>
</dbReference>
<reference evidence="3" key="1">
    <citation type="submission" date="2015-04" db="UniProtKB">
        <authorList>
            <consortium name="EnsemblPlants"/>
        </authorList>
    </citation>
    <scope>IDENTIFICATION</scope>
</reference>
<name>A0A0E0CGS8_9ORYZ</name>
<dbReference type="HOGENOM" id="CLU_024548_1_2_1"/>
<dbReference type="AlphaFoldDB" id="A0A0E0CGS8"/>
<evidence type="ECO:0000313" key="4">
    <source>
        <dbReference type="Proteomes" id="UP000008021"/>
    </source>
</evidence>
<dbReference type="GO" id="GO:0005886">
    <property type="term" value="C:plasma membrane"/>
    <property type="evidence" value="ECO:0007669"/>
    <property type="project" value="TreeGrafter"/>
</dbReference>
<dbReference type="STRING" id="40149.A0A0E0CGS8"/>
<protein>
    <submittedName>
        <fullName evidence="3">Uncharacterized protein</fullName>
    </submittedName>
</protein>
<keyword evidence="4" id="KW-1185">Reference proteome</keyword>
<feature type="transmembrane region" description="Helical" evidence="1">
    <location>
        <begin position="87"/>
        <end position="112"/>
    </location>
</feature>
<sequence>MASRASPPLLLLVLSLVVFAALLAAAAADASAVAGGGRSSPSTTTFVLAGERTRRKDPLDGLKLYSGGWNISDEHYWASVGFTAAPVFAAAAIWFVVFGVALFLAGCCFCCCPGSRGGGSYSCTALVVSLVLLLAFTAAAAVGCGVLYDGQGRFDGSTAATVEYVAGKSGDAVASLRGFASSMEAARAAGVGPVSLPANVKGSIDGVVRKVSSAADELAARTASNAAKIRAALETTRKVLIVVAATMLILTVLGLAFSICGMESLVYVLVFLGWILVAATFLLCGTFLLLHNVVGDTCAAMGEWVQRPQARTALDDILPCVDTAAAADALARSKDVTRHLVAVLNGVIANVSNAAAAGLPPPPPPPPLYYNQSGPPVPLLCSPGGVCAPGEVDLAAAPRAWRERVCRTTRAAAAAPSTGSPEVCATVGRLTPAMYAQMVAAASACDALSRYGPVLADMADCAFVRRAFRVVGDEHCPGLGRHSAEVYRGMLAVAVAALASVVLWVAHSKERRRRRDAVELRAAASPYTVHHSHLEEGALLKSPRMMYR</sequence>
<organism evidence="3">
    <name type="scientific">Oryza meridionalis</name>
    <dbReference type="NCBI Taxonomy" id="40149"/>
    <lineage>
        <taxon>Eukaryota</taxon>
        <taxon>Viridiplantae</taxon>
        <taxon>Streptophyta</taxon>
        <taxon>Embryophyta</taxon>
        <taxon>Tracheophyta</taxon>
        <taxon>Spermatophyta</taxon>
        <taxon>Magnoliopsida</taxon>
        <taxon>Liliopsida</taxon>
        <taxon>Poales</taxon>
        <taxon>Poaceae</taxon>
        <taxon>BOP clade</taxon>
        <taxon>Oryzoideae</taxon>
        <taxon>Oryzeae</taxon>
        <taxon>Oryzinae</taxon>
        <taxon>Oryza</taxon>
    </lineage>
</organism>
<feature type="transmembrane region" description="Helical" evidence="1">
    <location>
        <begin position="239"/>
        <end position="259"/>
    </location>
</feature>